<accession>A0A369J8X3</accession>
<dbReference type="InParanoid" id="A0A369J8X3"/>
<proteinExistence type="predicted"/>
<reference evidence="1" key="1">
    <citation type="submission" date="2018-04" db="EMBL/GenBank/DDBJ databases">
        <title>Whole genome sequencing of Hypsizygus marmoreus.</title>
        <authorList>
            <person name="Choi I.-G."/>
            <person name="Min B."/>
            <person name="Kim J.-G."/>
            <person name="Kim S."/>
            <person name="Oh Y.-L."/>
            <person name="Kong W.-S."/>
            <person name="Park H."/>
            <person name="Jeong J."/>
            <person name="Song E.-S."/>
        </authorList>
    </citation>
    <scope>NUCLEOTIDE SEQUENCE [LARGE SCALE GENOMIC DNA]</scope>
    <source>
        <strain evidence="1">51987-8</strain>
    </source>
</reference>
<dbReference type="EMBL" id="LUEZ02000106">
    <property type="protein sequence ID" value="RDB18328.1"/>
    <property type="molecule type" value="Genomic_DNA"/>
</dbReference>
<comment type="caution">
    <text evidence="1">The sequence shown here is derived from an EMBL/GenBank/DDBJ whole genome shotgun (WGS) entry which is preliminary data.</text>
</comment>
<name>A0A369J8X3_HYPMA</name>
<keyword evidence="2" id="KW-1185">Reference proteome</keyword>
<dbReference type="AlphaFoldDB" id="A0A369J8X3"/>
<protein>
    <submittedName>
        <fullName evidence="1">Uncharacterized protein</fullName>
    </submittedName>
</protein>
<gene>
    <name evidence="1" type="ORF">Hypma_000515</name>
</gene>
<organism evidence="1 2">
    <name type="scientific">Hypsizygus marmoreus</name>
    <name type="common">White beech mushroom</name>
    <name type="synonym">Agaricus marmoreus</name>
    <dbReference type="NCBI Taxonomy" id="39966"/>
    <lineage>
        <taxon>Eukaryota</taxon>
        <taxon>Fungi</taxon>
        <taxon>Dikarya</taxon>
        <taxon>Basidiomycota</taxon>
        <taxon>Agaricomycotina</taxon>
        <taxon>Agaricomycetes</taxon>
        <taxon>Agaricomycetidae</taxon>
        <taxon>Agaricales</taxon>
        <taxon>Tricholomatineae</taxon>
        <taxon>Lyophyllaceae</taxon>
        <taxon>Hypsizygus</taxon>
    </lineage>
</organism>
<dbReference type="Proteomes" id="UP000076154">
    <property type="component" value="Unassembled WGS sequence"/>
</dbReference>
<sequence>MFVTASFRISSYLSRSGYLWVCSEMFQSNTVLRLGSEPLSRALASKLAIDRWTSPTTITLPIIASHIFPKRLAEFLVLSFSASPYDSTASSGSSCISSQWSKPSTLLVRRSAIPVPFRPTLMQSPSALGLSNGYLKANMCRYVLNVQHPQENRL</sequence>
<evidence type="ECO:0000313" key="1">
    <source>
        <dbReference type="EMBL" id="RDB18328.1"/>
    </source>
</evidence>
<evidence type="ECO:0000313" key="2">
    <source>
        <dbReference type="Proteomes" id="UP000076154"/>
    </source>
</evidence>